<dbReference type="RefSeq" id="WP_028481716.1">
    <property type="nucleotide sequence ID" value="NZ_LVVZ01000020.1"/>
</dbReference>
<reference evidence="5 6" key="1">
    <citation type="submission" date="2016-03" db="EMBL/GenBank/DDBJ databases">
        <title>Genome sequence of Nesiotobacter sp. nov., a moderately halophilic alphaproteobacterium isolated from the Yellow Sea, China.</title>
        <authorList>
            <person name="Zhang G."/>
            <person name="Zhang R."/>
        </authorList>
    </citation>
    <scope>NUCLEOTIDE SEQUENCE [LARGE SCALE GENOMIC DNA]</scope>
    <source>
        <strain evidence="5 6">WB1-6</strain>
    </source>
</reference>
<sequence length="236" mass="26279">MENETKLENLVEAFSALSEGSVSKRVYEALKRAVVQLQLQPGNLLSEADVAKRLGVSRQPVREAFIKLADVGLLEVRPQRGTFVVPISRREVENARFLREAIEVALVRKAAQLPSLALVKELDRLIELQELAQKHNDNAEFLKLDEKFHCAIAMGVNCEMGWRIVVDMKAQMDRVRYLSLGDATPIPKLIEQHKAIVRAIEAGNAQAAQGQMEIHLQEILKSLPAIEEGNPALFSG</sequence>
<dbReference type="SUPFAM" id="SSF48008">
    <property type="entry name" value="GntR ligand-binding domain-like"/>
    <property type="match status" value="1"/>
</dbReference>
<dbReference type="Gene3D" id="1.10.10.10">
    <property type="entry name" value="Winged helix-like DNA-binding domain superfamily/Winged helix DNA-binding domain"/>
    <property type="match status" value="1"/>
</dbReference>
<dbReference type="SMART" id="SM00895">
    <property type="entry name" value="FCD"/>
    <property type="match status" value="1"/>
</dbReference>
<evidence type="ECO:0000313" key="6">
    <source>
        <dbReference type="Proteomes" id="UP000185783"/>
    </source>
</evidence>
<dbReference type="Pfam" id="PF07729">
    <property type="entry name" value="FCD"/>
    <property type="match status" value="1"/>
</dbReference>
<dbReference type="AlphaFoldDB" id="A0A1U7JF92"/>
<keyword evidence="1" id="KW-0805">Transcription regulation</keyword>
<protein>
    <submittedName>
        <fullName evidence="5">GntR family transcriptional regulator</fullName>
    </submittedName>
</protein>
<name>A0A1U7JF92_9HYPH</name>
<dbReference type="InterPro" id="IPR011711">
    <property type="entry name" value="GntR_C"/>
</dbReference>
<evidence type="ECO:0000313" key="5">
    <source>
        <dbReference type="EMBL" id="OKL43354.1"/>
    </source>
</evidence>
<proteinExistence type="predicted"/>
<dbReference type="GO" id="GO:0003700">
    <property type="term" value="F:DNA-binding transcription factor activity"/>
    <property type="evidence" value="ECO:0007669"/>
    <property type="project" value="InterPro"/>
</dbReference>
<evidence type="ECO:0000256" key="3">
    <source>
        <dbReference type="ARBA" id="ARBA00023163"/>
    </source>
</evidence>
<dbReference type="Gene3D" id="1.20.120.530">
    <property type="entry name" value="GntR ligand-binding domain-like"/>
    <property type="match status" value="1"/>
</dbReference>
<comment type="caution">
    <text evidence="5">The sequence shown here is derived from an EMBL/GenBank/DDBJ whole genome shotgun (WGS) entry which is preliminary data.</text>
</comment>
<keyword evidence="6" id="KW-1185">Reference proteome</keyword>
<dbReference type="InterPro" id="IPR036388">
    <property type="entry name" value="WH-like_DNA-bd_sf"/>
</dbReference>
<dbReference type="Proteomes" id="UP000185783">
    <property type="component" value="Unassembled WGS sequence"/>
</dbReference>
<keyword evidence="3" id="KW-0804">Transcription</keyword>
<dbReference type="PROSITE" id="PS50949">
    <property type="entry name" value="HTH_GNTR"/>
    <property type="match status" value="1"/>
</dbReference>
<evidence type="ECO:0000256" key="1">
    <source>
        <dbReference type="ARBA" id="ARBA00023015"/>
    </source>
</evidence>
<dbReference type="InterPro" id="IPR036390">
    <property type="entry name" value="WH_DNA-bd_sf"/>
</dbReference>
<dbReference type="GO" id="GO:0003677">
    <property type="term" value="F:DNA binding"/>
    <property type="evidence" value="ECO:0007669"/>
    <property type="project" value="UniProtKB-KW"/>
</dbReference>
<evidence type="ECO:0000256" key="2">
    <source>
        <dbReference type="ARBA" id="ARBA00023125"/>
    </source>
</evidence>
<keyword evidence="2" id="KW-0238">DNA-binding</keyword>
<dbReference type="Pfam" id="PF00392">
    <property type="entry name" value="GntR"/>
    <property type="match status" value="1"/>
</dbReference>
<accession>A0A1U7JF92</accession>
<dbReference type="InterPro" id="IPR008920">
    <property type="entry name" value="TF_FadR/GntR_C"/>
</dbReference>
<evidence type="ECO:0000259" key="4">
    <source>
        <dbReference type="PROSITE" id="PS50949"/>
    </source>
</evidence>
<dbReference type="STRING" id="197461.A3843_14100"/>
<dbReference type="EMBL" id="LVVZ01000020">
    <property type="protein sequence ID" value="OKL43354.1"/>
    <property type="molecule type" value="Genomic_DNA"/>
</dbReference>
<dbReference type="SUPFAM" id="SSF46785">
    <property type="entry name" value="Winged helix' DNA-binding domain"/>
    <property type="match status" value="1"/>
</dbReference>
<dbReference type="InterPro" id="IPR000524">
    <property type="entry name" value="Tscrpt_reg_HTH_GntR"/>
</dbReference>
<feature type="domain" description="HTH gntR-type" evidence="4">
    <location>
        <begin position="20"/>
        <end position="87"/>
    </location>
</feature>
<dbReference type="PRINTS" id="PR00035">
    <property type="entry name" value="HTHGNTR"/>
</dbReference>
<dbReference type="PANTHER" id="PTHR43537">
    <property type="entry name" value="TRANSCRIPTIONAL REGULATOR, GNTR FAMILY"/>
    <property type="match status" value="1"/>
</dbReference>
<dbReference type="SMART" id="SM00345">
    <property type="entry name" value="HTH_GNTR"/>
    <property type="match status" value="1"/>
</dbReference>
<dbReference type="CDD" id="cd07377">
    <property type="entry name" value="WHTH_GntR"/>
    <property type="match status" value="1"/>
</dbReference>
<gene>
    <name evidence="5" type="ORF">A3843_14100</name>
</gene>
<organism evidence="5 6">
    <name type="scientific">Pseudovibrio exalbescens</name>
    <dbReference type="NCBI Taxonomy" id="197461"/>
    <lineage>
        <taxon>Bacteria</taxon>
        <taxon>Pseudomonadati</taxon>
        <taxon>Pseudomonadota</taxon>
        <taxon>Alphaproteobacteria</taxon>
        <taxon>Hyphomicrobiales</taxon>
        <taxon>Stappiaceae</taxon>
        <taxon>Pseudovibrio</taxon>
    </lineage>
</organism>
<dbReference type="PANTHER" id="PTHR43537:SF6">
    <property type="entry name" value="HTH-TYPE TRANSCRIPTIONAL REPRESSOR RSPR"/>
    <property type="match status" value="1"/>
</dbReference>